<dbReference type="GO" id="GO:0043565">
    <property type="term" value="F:sequence-specific DNA binding"/>
    <property type="evidence" value="ECO:0007669"/>
    <property type="project" value="TreeGrafter"/>
</dbReference>
<dbReference type="PANTHER" id="PTHR30537:SF72">
    <property type="entry name" value="LYSR FAMILY TRANSCRIPTIONAL REGULATOR"/>
    <property type="match status" value="1"/>
</dbReference>
<organism evidence="6 7">
    <name type="scientific">Endobacter medicaginis</name>
    <dbReference type="NCBI Taxonomy" id="1181271"/>
    <lineage>
        <taxon>Bacteria</taxon>
        <taxon>Pseudomonadati</taxon>
        <taxon>Pseudomonadota</taxon>
        <taxon>Alphaproteobacteria</taxon>
        <taxon>Acetobacterales</taxon>
        <taxon>Acetobacteraceae</taxon>
        <taxon>Endobacter</taxon>
    </lineage>
</organism>
<evidence type="ECO:0000256" key="3">
    <source>
        <dbReference type="ARBA" id="ARBA00023125"/>
    </source>
</evidence>
<dbReference type="InterPro" id="IPR058163">
    <property type="entry name" value="LysR-type_TF_proteobact-type"/>
</dbReference>
<dbReference type="PANTHER" id="PTHR30537">
    <property type="entry name" value="HTH-TYPE TRANSCRIPTIONAL REGULATOR"/>
    <property type="match status" value="1"/>
</dbReference>
<dbReference type="SUPFAM" id="SSF46785">
    <property type="entry name" value="Winged helix' DNA-binding domain"/>
    <property type="match status" value="1"/>
</dbReference>
<comment type="similarity">
    <text evidence="1">Belongs to the LysR transcriptional regulatory family.</text>
</comment>
<dbReference type="CDD" id="cd08472">
    <property type="entry name" value="PBP2_CrgA_like_3"/>
    <property type="match status" value="1"/>
</dbReference>
<keyword evidence="7" id="KW-1185">Reference proteome</keyword>
<protein>
    <submittedName>
        <fullName evidence="6">DNA-binding transcriptional LysR family regulator</fullName>
    </submittedName>
</protein>
<dbReference type="Gene3D" id="3.40.190.290">
    <property type="match status" value="1"/>
</dbReference>
<evidence type="ECO:0000256" key="1">
    <source>
        <dbReference type="ARBA" id="ARBA00009437"/>
    </source>
</evidence>
<dbReference type="FunFam" id="1.10.10.10:FF:000001">
    <property type="entry name" value="LysR family transcriptional regulator"/>
    <property type="match status" value="1"/>
</dbReference>
<reference evidence="6 7" key="1">
    <citation type="submission" date="2020-08" db="EMBL/GenBank/DDBJ databases">
        <title>Genomic Encyclopedia of Type Strains, Phase III (KMG-III): the genomes of soil and plant-associated and newly described type strains.</title>
        <authorList>
            <person name="Whitman W."/>
        </authorList>
    </citation>
    <scope>NUCLEOTIDE SEQUENCE [LARGE SCALE GENOMIC DNA]</scope>
    <source>
        <strain evidence="6 7">CECT 8088</strain>
    </source>
</reference>
<comment type="caution">
    <text evidence="6">The sequence shown here is derived from an EMBL/GenBank/DDBJ whole genome shotgun (WGS) entry which is preliminary data.</text>
</comment>
<accession>A0A839V462</accession>
<sequence>MDRLDLYALFVRIAECGSFTKAAEAAGISRSAASMAIAALEARLGTRLLNRSTRRVSVTEEGRALAERCRRLLNDADEAEAMFRPSGSPHGLVRAGMPGRLGRRVVAPCLGEFLDRHPGVDVELRLADRSIDLVGSGVDCTVRVGELAGSTLVARRLGRIEFINVASPAYLAEHGTPLHPRDLGAHRMVRFVPPSGGRPERFEWQEPAGPRHLEVPGRVLVDSAEAQIACALAGLGLIQIPAYDVRDDLARGALVEILPQWRAEAWPVHLLFPARDHMTRRVAVFADWLGALVRGAVACPQPGAAGMSS</sequence>
<evidence type="ECO:0000259" key="5">
    <source>
        <dbReference type="PROSITE" id="PS50931"/>
    </source>
</evidence>
<dbReference type="PROSITE" id="PS50931">
    <property type="entry name" value="HTH_LYSR"/>
    <property type="match status" value="1"/>
</dbReference>
<evidence type="ECO:0000313" key="7">
    <source>
        <dbReference type="Proteomes" id="UP000557688"/>
    </source>
</evidence>
<dbReference type="Pfam" id="PF00126">
    <property type="entry name" value="HTH_1"/>
    <property type="match status" value="1"/>
</dbReference>
<dbReference type="Proteomes" id="UP000557688">
    <property type="component" value="Unassembled WGS sequence"/>
</dbReference>
<dbReference type="InterPro" id="IPR036390">
    <property type="entry name" value="WH_DNA-bd_sf"/>
</dbReference>
<keyword evidence="3 6" id="KW-0238">DNA-binding</keyword>
<dbReference type="SUPFAM" id="SSF53850">
    <property type="entry name" value="Periplasmic binding protein-like II"/>
    <property type="match status" value="1"/>
</dbReference>
<dbReference type="AlphaFoldDB" id="A0A839V462"/>
<evidence type="ECO:0000256" key="4">
    <source>
        <dbReference type="ARBA" id="ARBA00023163"/>
    </source>
</evidence>
<name>A0A839V462_9PROT</name>
<dbReference type="InterPro" id="IPR005119">
    <property type="entry name" value="LysR_subst-bd"/>
</dbReference>
<gene>
    <name evidence="6" type="ORF">FHR90_002160</name>
</gene>
<dbReference type="GO" id="GO:0003700">
    <property type="term" value="F:DNA-binding transcription factor activity"/>
    <property type="evidence" value="ECO:0007669"/>
    <property type="project" value="InterPro"/>
</dbReference>
<keyword evidence="2" id="KW-0805">Transcription regulation</keyword>
<dbReference type="InterPro" id="IPR000847">
    <property type="entry name" value="LysR_HTH_N"/>
</dbReference>
<dbReference type="InterPro" id="IPR036388">
    <property type="entry name" value="WH-like_DNA-bd_sf"/>
</dbReference>
<evidence type="ECO:0000256" key="2">
    <source>
        <dbReference type="ARBA" id="ARBA00023015"/>
    </source>
</evidence>
<dbReference type="EMBL" id="JACHXV010000007">
    <property type="protein sequence ID" value="MBB3174319.1"/>
    <property type="molecule type" value="Genomic_DNA"/>
</dbReference>
<dbReference type="Gene3D" id="1.10.10.10">
    <property type="entry name" value="Winged helix-like DNA-binding domain superfamily/Winged helix DNA-binding domain"/>
    <property type="match status" value="1"/>
</dbReference>
<dbReference type="GO" id="GO:0006351">
    <property type="term" value="P:DNA-templated transcription"/>
    <property type="evidence" value="ECO:0007669"/>
    <property type="project" value="TreeGrafter"/>
</dbReference>
<feature type="domain" description="HTH lysR-type" evidence="5">
    <location>
        <begin position="1"/>
        <end position="59"/>
    </location>
</feature>
<proteinExistence type="inferred from homology"/>
<evidence type="ECO:0000313" key="6">
    <source>
        <dbReference type="EMBL" id="MBB3174319.1"/>
    </source>
</evidence>
<dbReference type="Pfam" id="PF03466">
    <property type="entry name" value="LysR_substrate"/>
    <property type="match status" value="1"/>
</dbReference>
<keyword evidence="4" id="KW-0804">Transcription</keyword>
<dbReference type="RefSeq" id="WP_183275218.1">
    <property type="nucleotide sequence ID" value="NZ_JACHXV010000007.1"/>
</dbReference>